<dbReference type="RefSeq" id="WP_014430936.1">
    <property type="nucleotide sequence ID" value="NC_017076.1"/>
</dbReference>
<proteinExistence type="predicted"/>
<evidence type="ECO:0000313" key="2">
    <source>
        <dbReference type="EMBL" id="BAL84585.1"/>
    </source>
</evidence>
<evidence type="ECO:0000313" key="3">
    <source>
        <dbReference type="Proteomes" id="UP000007887"/>
    </source>
</evidence>
<dbReference type="OrthoDB" id="9921972at2"/>
<organism evidence="2 3">
    <name type="scientific">Selenomonas ruminantium subsp. lactilytica (strain NBRC 103574 / TAM6421)</name>
    <dbReference type="NCBI Taxonomy" id="927704"/>
    <lineage>
        <taxon>Bacteria</taxon>
        <taxon>Bacillati</taxon>
        <taxon>Bacillota</taxon>
        <taxon>Negativicutes</taxon>
        <taxon>Selenomonadales</taxon>
        <taxon>Selenomonadaceae</taxon>
        <taxon>Selenomonas</taxon>
    </lineage>
</organism>
<accession>I0GUZ8</accession>
<geneLocation type="plasmid" evidence="2 3">
    <name>pSRC2</name>
</geneLocation>
<keyword evidence="1" id="KW-0175">Coiled coil</keyword>
<feature type="coiled-coil region" evidence="1">
    <location>
        <begin position="9"/>
        <end position="36"/>
    </location>
</feature>
<gene>
    <name evidence="2" type="ordered locus">SELR_pSRC200510</name>
</gene>
<dbReference type="PATRIC" id="fig|927704.6.peg.3245"/>
<dbReference type="AlphaFoldDB" id="I0GUZ8"/>
<reference evidence="2 3" key="1">
    <citation type="submission" date="2011-10" db="EMBL/GenBank/DDBJ databases">
        <title>Whole genome sequence of Selenomonas ruminantium subsp. lactilytica TAM6421.</title>
        <authorList>
            <person name="Oguchi A."/>
            <person name="Ankai A."/>
            <person name="Kaneko J."/>
            <person name="Yamada-Narita S."/>
            <person name="Fukui S."/>
            <person name="Takahashi M."/>
            <person name="Onodera T."/>
            <person name="Kojima S."/>
            <person name="Fushimi T."/>
            <person name="Abe N."/>
            <person name="Kamio Y."/>
            <person name="Yamazaki S."/>
            <person name="Fujita N."/>
        </authorList>
    </citation>
    <scope>NUCLEOTIDE SEQUENCE [LARGE SCALE GENOMIC DNA]</scope>
    <source>
        <strain evidence="3">NBRC 103574 / TAM6421</strain>
        <plasmid evidence="2 3">pSRC2</plasmid>
    </source>
</reference>
<evidence type="ECO:0000256" key="1">
    <source>
        <dbReference type="SAM" id="Coils"/>
    </source>
</evidence>
<dbReference type="EMBL" id="AP012293">
    <property type="protein sequence ID" value="BAL84585.1"/>
    <property type="molecule type" value="Genomic_DNA"/>
</dbReference>
<keyword evidence="2" id="KW-0614">Plasmid</keyword>
<name>I0GUZ8_SELRL</name>
<dbReference type="Proteomes" id="UP000007887">
    <property type="component" value="Plasmid pSRC2"/>
</dbReference>
<protein>
    <submittedName>
        <fullName evidence="2">Uncharacterized protein</fullName>
    </submittedName>
</protein>
<dbReference type="HOGENOM" id="CLU_2620049_0_0_9"/>
<dbReference type="KEGG" id="sri:SELR_pSRC200510"/>
<sequence>MNLSDNVTRDMLADVIEQALEDIEAHRSEARAAYEADNSDSFHMNMDIMFGLAIDVFRSRLSTLCEDECNENRNSKGS</sequence>